<dbReference type="Proteomes" id="UP001239909">
    <property type="component" value="Unassembled WGS sequence"/>
</dbReference>
<accession>A0ABQ6LPA3</accession>
<keyword evidence="1" id="KW-0732">Signal</keyword>
<dbReference type="EMBL" id="BSYI01000030">
    <property type="protein sequence ID" value="GMG84125.1"/>
    <property type="molecule type" value="Genomic_DNA"/>
</dbReference>
<organism evidence="2 3">
    <name type="scientific">Paralimibaculum aggregatum</name>
    <dbReference type="NCBI Taxonomy" id="3036245"/>
    <lineage>
        <taxon>Bacteria</taxon>
        <taxon>Pseudomonadati</taxon>
        <taxon>Pseudomonadota</taxon>
        <taxon>Alphaproteobacteria</taxon>
        <taxon>Rhodobacterales</taxon>
        <taxon>Paracoccaceae</taxon>
        <taxon>Paralimibaculum</taxon>
    </lineage>
</organism>
<dbReference type="NCBIfam" id="TIGR02122">
    <property type="entry name" value="TRAP_TAXI"/>
    <property type="match status" value="1"/>
</dbReference>
<gene>
    <name evidence="2" type="ORF">LNKW23_33390</name>
</gene>
<name>A0ABQ6LPA3_9RHOB</name>
<dbReference type="SUPFAM" id="SSF53850">
    <property type="entry name" value="Periplasmic binding protein-like II"/>
    <property type="match status" value="1"/>
</dbReference>
<evidence type="ECO:0000313" key="3">
    <source>
        <dbReference type="Proteomes" id="UP001239909"/>
    </source>
</evidence>
<feature type="chain" id="PRO_5045513394" evidence="1">
    <location>
        <begin position="34"/>
        <end position="336"/>
    </location>
</feature>
<dbReference type="PANTHER" id="PTHR42941:SF1">
    <property type="entry name" value="SLL1037 PROTEIN"/>
    <property type="match status" value="1"/>
</dbReference>
<protein>
    <submittedName>
        <fullName evidence="2">TAXI family TRAP transporter solute-binding subunit</fullName>
    </submittedName>
</protein>
<sequence>MTQTTGPSRTRKYAFAAATIAAALGLSAPAADAADNYILCGGSPGGLWSLLGAGLDAVVKAEDPNAAVTYQTSSGGFANIVQIKSGKCDLAIAHVGEAVMAAKGVEPFPAPVDGFAAVAVLYDWAPMQWIADKAWAEENGIVSLADLAAKKPEMDLVVNRRGILPSILAERSLELSGTSFEDIESWGGSVQFAGSKSAAQIMTDRKADVWVNAMFIGGSRIRGITDVRETTLLSVPAEVTAQMAEEFGSMPWTVKADAYDWLDGDVETFGARAVLLISSDADPAKVEALTAMILKHTDKVQNVHKAMAPFGGALMSSLQDVPYHPGAAAAYKAAGL</sequence>
<evidence type="ECO:0000313" key="2">
    <source>
        <dbReference type="EMBL" id="GMG84125.1"/>
    </source>
</evidence>
<feature type="signal peptide" evidence="1">
    <location>
        <begin position="1"/>
        <end position="33"/>
    </location>
</feature>
<dbReference type="RefSeq" id="WP_285673094.1">
    <property type="nucleotide sequence ID" value="NZ_BSYI01000030.1"/>
</dbReference>
<dbReference type="Gene3D" id="3.40.190.10">
    <property type="entry name" value="Periplasmic binding protein-like II"/>
    <property type="match status" value="2"/>
</dbReference>
<comment type="caution">
    <text evidence="2">The sequence shown here is derived from an EMBL/GenBank/DDBJ whole genome shotgun (WGS) entry which is preliminary data.</text>
</comment>
<evidence type="ECO:0000256" key="1">
    <source>
        <dbReference type="SAM" id="SignalP"/>
    </source>
</evidence>
<dbReference type="PANTHER" id="PTHR42941">
    <property type="entry name" value="SLL1037 PROTEIN"/>
    <property type="match status" value="1"/>
</dbReference>
<reference evidence="2 3" key="1">
    <citation type="submission" date="2023-04" db="EMBL/GenBank/DDBJ databases">
        <title>Marinoamorphus aggregata gen. nov., sp. Nov., isolate from tissue of brittle star Ophioplocus japonicus.</title>
        <authorList>
            <person name="Kawano K."/>
            <person name="Sawayama S."/>
            <person name="Nakagawa S."/>
        </authorList>
    </citation>
    <scope>NUCLEOTIDE SEQUENCE [LARGE SCALE GENOMIC DNA]</scope>
    <source>
        <strain evidence="2 3">NKW23</strain>
    </source>
</reference>
<keyword evidence="3" id="KW-1185">Reference proteome</keyword>
<proteinExistence type="predicted"/>
<dbReference type="InterPro" id="IPR011852">
    <property type="entry name" value="TRAP_TAXI"/>
</dbReference>
<dbReference type="Pfam" id="PF16868">
    <property type="entry name" value="NMT1_3"/>
    <property type="match status" value="1"/>
</dbReference>